<dbReference type="Pfam" id="PF15738">
    <property type="entry name" value="YafQ_toxin"/>
    <property type="match status" value="1"/>
</dbReference>
<dbReference type="EMBL" id="CP017111">
    <property type="protein sequence ID" value="AOO65015.1"/>
    <property type="molecule type" value="Genomic_DNA"/>
</dbReference>
<dbReference type="AlphaFoldDB" id="A0A1D7TJ20"/>
<organism evidence="3 4">
    <name type="scientific">Sulfurospirillum halorespirans DSM 13726</name>
    <dbReference type="NCBI Taxonomy" id="1193502"/>
    <lineage>
        <taxon>Bacteria</taxon>
        <taxon>Pseudomonadati</taxon>
        <taxon>Campylobacterota</taxon>
        <taxon>Epsilonproteobacteria</taxon>
        <taxon>Campylobacterales</taxon>
        <taxon>Sulfurospirillaceae</taxon>
        <taxon>Sulfurospirillum</taxon>
    </lineage>
</organism>
<dbReference type="RefSeq" id="WP_238585304.1">
    <property type="nucleotide sequence ID" value="NZ_CP017111.1"/>
</dbReference>
<dbReference type="GO" id="GO:0004521">
    <property type="term" value="F:RNA endonuclease activity"/>
    <property type="evidence" value="ECO:0007669"/>
    <property type="project" value="TreeGrafter"/>
</dbReference>
<dbReference type="SUPFAM" id="SSF143011">
    <property type="entry name" value="RelE-like"/>
    <property type="match status" value="1"/>
</dbReference>
<dbReference type="PANTHER" id="PTHR40588:SF1">
    <property type="entry name" value="MRNA INTERFERASE TOXIN YAFQ"/>
    <property type="match status" value="1"/>
</dbReference>
<dbReference type="InterPro" id="IPR035093">
    <property type="entry name" value="RelE/ParE_toxin_dom_sf"/>
</dbReference>
<dbReference type="KEGG" id="shal:SHALO_1237"/>
<gene>
    <name evidence="3" type="ORF">SHALO_1237</name>
</gene>
<dbReference type="STRING" id="1193502.SHALO_1237"/>
<protein>
    <submittedName>
        <fullName evidence="3">RelE_StbE domain-containing protein</fullName>
    </submittedName>
</protein>
<evidence type="ECO:0000313" key="3">
    <source>
        <dbReference type="EMBL" id="AOO65015.1"/>
    </source>
</evidence>
<keyword evidence="4" id="KW-1185">Reference proteome</keyword>
<dbReference type="Gene3D" id="3.30.2310.20">
    <property type="entry name" value="RelE-like"/>
    <property type="match status" value="1"/>
</dbReference>
<dbReference type="NCBIfam" id="TIGR02385">
    <property type="entry name" value="RelE_StbE"/>
    <property type="match status" value="1"/>
</dbReference>
<proteinExistence type="predicted"/>
<name>A0A1D7TJ20_9BACT</name>
<dbReference type="PATRIC" id="fig|1193502.14.peg.1255"/>
<dbReference type="Proteomes" id="UP000094609">
    <property type="component" value="Chromosome"/>
</dbReference>
<keyword evidence="1" id="KW-1277">Toxin-antitoxin system</keyword>
<dbReference type="GO" id="GO:0006402">
    <property type="term" value="P:mRNA catabolic process"/>
    <property type="evidence" value="ECO:0007669"/>
    <property type="project" value="TreeGrafter"/>
</dbReference>
<dbReference type="PIRSF" id="PIRSF006156">
    <property type="entry name" value="YafQ"/>
    <property type="match status" value="1"/>
</dbReference>
<feature type="active site" description="Proton donor" evidence="2">
    <location>
        <position position="89"/>
    </location>
</feature>
<reference evidence="4" key="1">
    <citation type="submission" date="2016-08" db="EMBL/GenBank/DDBJ databases">
        <title>Complete genome sequence of the organohalide-respiring Epsilonproteobacterium Sulfurospirillum halorespirans.</title>
        <authorList>
            <person name="Goris T."/>
            <person name="Zimmermann J."/>
            <person name="Schenz B."/>
            <person name="Lemos M."/>
            <person name="Hackermueller J."/>
            <person name="Diekert G."/>
        </authorList>
    </citation>
    <scope>NUCLEOTIDE SEQUENCE [LARGE SCALE GENOMIC DNA]</scope>
    <source>
        <strain>DSM 13726</strain>
        <strain evidence="4">PCE-M2</strain>
    </source>
</reference>
<accession>A0A1D7TJ20</accession>
<evidence type="ECO:0000256" key="2">
    <source>
        <dbReference type="PIRSR" id="PIRSR006156-1"/>
    </source>
</evidence>
<dbReference type="InterPro" id="IPR007712">
    <property type="entry name" value="RelE/ParE_toxin"/>
</dbReference>
<dbReference type="InterPro" id="IPR004386">
    <property type="entry name" value="Toxin_YafQ-like"/>
</dbReference>
<sequence>MKVKKVLSIKRHKQFTKDFSHAKMSEKHFGKFIVYIAKLLQSEPLPPEALDHALEGNWSGFREFHISGDLLVIYMFDEQTLNLIRLGSHSELFS</sequence>
<evidence type="ECO:0000256" key="1">
    <source>
        <dbReference type="ARBA" id="ARBA00022649"/>
    </source>
</evidence>
<dbReference type="GO" id="GO:0006415">
    <property type="term" value="P:translational termination"/>
    <property type="evidence" value="ECO:0007669"/>
    <property type="project" value="TreeGrafter"/>
</dbReference>
<dbReference type="PANTHER" id="PTHR40588">
    <property type="entry name" value="MRNA INTERFERASE TOXIN YAFQ"/>
    <property type="match status" value="1"/>
</dbReference>
<evidence type="ECO:0000313" key="4">
    <source>
        <dbReference type="Proteomes" id="UP000094609"/>
    </source>
</evidence>